<accession>A0A967KGD5</accession>
<dbReference type="SUPFAM" id="SSF55073">
    <property type="entry name" value="Nucleotide cyclase"/>
    <property type="match status" value="1"/>
</dbReference>
<comment type="catalytic activity">
    <reaction evidence="2">
        <text>2 GTP = 3',3'-c-di-GMP + 2 diphosphate</text>
        <dbReference type="Rhea" id="RHEA:24898"/>
        <dbReference type="ChEBI" id="CHEBI:33019"/>
        <dbReference type="ChEBI" id="CHEBI:37565"/>
        <dbReference type="ChEBI" id="CHEBI:58805"/>
        <dbReference type="EC" id="2.7.7.65"/>
    </reaction>
</comment>
<dbReference type="PANTHER" id="PTHR45138:SF9">
    <property type="entry name" value="DIGUANYLATE CYCLASE DGCM-RELATED"/>
    <property type="match status" value="1"/>
</dbReference>
<dbReference type="CDD" id="cd01949">
    <property type="entry name" value="GGDEF"/>
    <property type="match status" value="1"/>
</dbReference>
<feature type="domain" description="Response regulatory" evidence="4">
    <location>
        <begin position="4"/>
        <end position="120"/>
    </location>
</feature>
<dbReference type="Pfam" id="PF00990">
    <property type="entry name" value="GGDEF"/>
    <property type="match status" value="1"/>
</dbReference>
<dbReference type="EMBL" id="JAAQPH010000013">
    <property type="protein sequence ID" value="NIA70261.1"/>
    <property type="molecule type" value="Genomic_DNA"/>
</dbReference>
<dbReference type="GO" id="GO:0005886">
    <property type="term" value="C:plasma membrane"/>
    <property type="evidence" value="ECO:0007669"/>
    <property type="project" value="TreeGrafter"/>
</dbReference>
<dbReference type="SMART" id="SM00267">
    <property type="entry name" value="GGDEF"/>
    <property type="match status" value="1"/>
</dbReference>
<feature type="domain" description="Response regulatory" evidence="4">
    <location>
        <begin position="157"/>
        <end position="273"/>
    </location>
</feature>
<evidence type="ECO:0000259" key="4">
    <source>
        <dbReference type="PROSITE" id="PS50110"/>
    </source>
</evidence>
<dbReference type="RefSeq" id="WP_167226692.1">
    <property type="nucleotide sequence ID" value="NZ_JAAQPH010000013.1"/>
</dbReference>
<protein>
    <recommendedName>
        <fullName evidence="1">diguanylate cyclase</fullName>
        <ecNumber evidence="1">2.7.7.65</ecNumber>
    </recommendedName>
</protein>
<organism evidence="6 7">
    <name type="scientific">Pelagibius litoralis</name>
    <dbReference type="NCBI Taxonomy" id="374515"/>
    <lineage>
        <taxon>Bacteria</taxon>
        <taxon>Pseudomonadati</taxon>
        <taxon>Pseudomonadota</taxon>
        <taxon>Alphaproteobacteria</taxon>
        <taxon>Rhodospirillales</taxon>
        <taxon>Rhodovibrionaceae</taxon>
        <taxon>Pelagibius</taxon>
    </lineage>
</organism>
<dbReference type="NCBIfam" id="NF007135">
    <property type="entry name" value="PRK09581.1"/>
    <property type="match status" value="1"/>
</dbReference>
<dbReference type="Pfam" id="PF00072">
    <property type="entry name" value="Response_reg"/>
    <property type="match status" value="2"/>
</dbReference>
<dbReference type="FunFam" id="3.30.70.270:FF:000001">
    <property type="entry name" value="Diguanylate cyclase domain protein"/>
    <property type="match status" value="1"/>
</dbReference>
<dbReference type="GO" id="GO:1902201">
    <property type="term" value="P:negative regulation of bacterial-type flagellum-dependent cell motility"/>
    <property type="evidence" value="ECO:0007669"/>
    <property type="project" value="TreeGrafter"/>
</dbReference>
<evidence type="ECO:0000256" key="2">
    <source>
        <dbReference type="ARBA" id="ARBA00034247"/>
    </source>
</evidence>
<dbReference type="Gene3D" id="3.30.70.270">
    <property type="match status" value="1"/>
</dbReference>
<dbReference type="AlphaFoldDB" id="A0A967KGD5"/>
<dbReference type="InterPro" id="IPR029787">
    <property type="entry name" value="Nucleotide_cyclase"/>
</dbReference>
<dbReference type="PANTHER" id="PTHR45138">
    <property type="entry name" value="REGULATORY COMPONENTS OF SENSORY TRANSDUCTION SYSTEM"/>
    <property type="match status" value="1"/>
</dbReference>
<dbReference type="Gene3D" id="3.40.50.2300">
    <property type="match status" value="2"/>
</dbReference>
<dbReference type="SMART" id="SM00448">
    <property type="entry name" value="REC"/>
    <property type="match status" value="2"/>
</dbReference>
<dbReference type="PROSITE" id="PS50110">
    <property type="entry name" value="RESPONSE_REGULATORY"/>
    <property type="match status" value="2"/>
</dbReference>
<dbReference type="SUPFAM" id="SSF52172">
    <property type="entry name" value="CheY-like"/>
    <property type="match status" value="2"/>
</dbReference>
<dbReference type="FunFam" id="3.40.50.2300:FF:000574">
    <property type="entry name" value="Response regulator PleD"/>
    <property type="match status" value="1"/>
</dbReference>
<dbReference type="CDD" id="cd17538">
    <property type="entry name" value="REC_D1_PleD-like"/>
    <property type="match status" value="1"/>
</dbReference>
<reference evidence="6" key="1">
    <citation type="submission" date="2020-03" db="EMBL/GenBank/DDBJ databases">
        <title>Genome of Pelagibius litoralis DSM 21314T.</title>
        <authorList>
            <person name="Wang G."/>
        </authorList>
    </citation>
    <scope>NUCLEOTIDE SEQUENCE</scope>
    <source>
        <strain evidence="6">DSM 21314</strain>
    </source>
</reference>
<dbReference type="InterPro" id="IPR043128">
    <property type="entry name" value="Rev_trsase/Diguanyl_cyclase"/>
</dbReference>
<keyword evidence="7" id="KW-1185">Reference proteome</keyword>
<dbReference type="InterPro" id="IPR001789">
    <property type="entry name" value="Sig_transdc_resp-reg_receiver"/>
</dbReference>
<evidence type="ECO:0000256" key="1">
    <source>
        <dbReference type="ARBA" id="ARBA00012528"/>
    </source>
</evidence>
<comment type="caution">
    <text evidence="6">The sequence shown here is derived from an EMBL/GenBank/DDBJ whole genome shotgun (WGS) entry which is preliminary data.</text>
</comment>
<evidence type="ECO:0000313" key="7">
    <source>
        <dbReference type="Proteomes" id="UP000761264"/>
    </source>
</evidence>
<dbReference type="EC" id="2.7.7.65" evidence="1"/>
<dbReference type="PROSITE" id="PS50887">
    <property type="entry name" value="GGDEF"/>
    <property type="match status" value="1"/>
</dbReference>
<evidence type="ECO:0000256" key="3">
    <source>
        <dbReference type="PROSITE-ProRule" id="PRU00169"/>
    </source>
</evidence>
<comment type="caution">
    <text evidence="3">Lacks conserved residue(s) required for the propagation of feature annotation.</text>
</comment>
<dbReference type="Proteomes" id="UP000761264">
    <property type="component" value="Unassembled WGS sequence"/>
</dbReference>
<feature type="domain" description="GGDEF" evidence="5">
    <location>
        <begin position="323"/>
        <end position="458"/>
    </location>
</feature>
<dbReference type="InterPro" id="IPR011006">
    <property type="entry name" value="CheY-like_superfamily"/>
</dbReference>
<evidence type="ECO:0000259" key="5">
    <source>
        <dbReference type="PROSITE" id="PS50887"/>
    </source>
</evidence>
<dbReference type="NCBIfam" id="TIGR00254">
    <property type="entry name" value="GGDEF"/>
    <property type="match status" value="1"/>
</dbReference>
<keyword evidence="3" id="KW-0597">Phosphoprotein</keyword>
<name>A0A967KGD5_9PROT</name>
<dbReference type="GO" id="GO:0043709">
    <property type="term" value="P:cell adhesion involved in single-species biofilm formation"/>
    <property type="evidence" value="ECO:0007669"/>
    <property type="project" value="TreeGrafter"/>
</dbReference>
<gene>
    <name evidence="6" type="ORF">HBA54_16765</name>
</gene>
<dbReference type="InterPro" id="IPR000160">
    <property type="entry name" value="GGDEF_dom"/>
</dbReference>
<feature type="modified residue" description="4-aspartylphosphate" evidence="3">
    <location>
        <position position="53"/>
    </location>
</feature>
<dbReference type="GO" id="GO:0000160">
    <property type="term" value="P:phosphorelay signal transduction system"/>
    <property type="evidence" value="ECO:0007669"/>
    <property type="project" value="InterPro"/>
</dbReference>
<proteinExistence type="predicted"/>
<dbReference type="InterPro" id="IPR050469">
    <property type="entry name" value="Diguanylate_Cyclase"/>
</dbReference>
<evidence type="ECO:0000313" key="6">
    <source>
        <dbReference type="EMBL" id="NIA70261.1"/>
    </source>
</evidence>
<dbReference type="GO" id="GO:0052621">
    <property type="term" value="F:diguanylate cyclase activity"/>
    <property type="evidence" value="ECO:0007669"/>
    <property type="project" value="UniProtKB-EC"/>
</dbReference>
<sequence length="474" mass="52181">MTARILVVDDIPANVKLLEVKLSAEYFDVLTASDGPSAIELARSEAPDLILSDVMMPGMDGFELCERLKADPATSHIPLVMITALSDVADRVRGLEAGADDFLTKPVNDIALFARVRSLARLKLMMDELRVRQAASGNDEVLAENDVEVEDTIVDARILLADASQTLAGKVSDYLAEDGHRTDHVKTVDEALSAAQGADFDLLIVSLHLGQEDGLRLCSQFRSQDDTRHVPILLLLDEEDLPRLPKGLEIGVTDYVIKPIDRNELRARTRTQIRRRRYHDKLRDMLRSSVALAYTDTLTGVYNRRYMSAHLDRKIVEIAETVKPVSILMFDLDHFKSVNDTHGHTAGDEVLQELANRVTRGIRDLDLLCRYGGEEFVIVMPDADVDVAVNVAERVRSLVADQPFAISGSDTSLDVTISIGAATTRDPMETPEALISRADEALYGAKEAGRNRVRSAELELRSQRSIATGSAGGE</sequence>